<feature type="non-terminal residue" evidence="2">
    <location>
        <position position="1"/>
    </location>
</feature>
<evidence type="ECO:0000259" key="1">
    <source>
        <dbReference type="PROSITE" id="PS51208"/>
    </source>
</evidence>
<proteinExistence type="predicted"/>
<dbReference type="PROSITE" id="PS51208">
    <property type="entry name" value="AUTOTRANSPORTER"/>
    <property type="match status" value="1"/>
</dbReference>
<name>A0A2N7TUY2_9GAMM</name>
<dbReference type="EMBL" id="PNRF01000048">
    <property type="protein sequence ID" value="PMR71989.1"/>
    <property type="molecule type" value="Genomic_DNA"/>
</dbReference>
<accession>A0A2N7TUY2</accession>
<sequence>GGDAFTVAGTPIAENSGVVEAGISLTLNERTSLDLAYGGQYGDGMEDHGGRATFEWRF</sequence>
<evidence type="ECO:0000313" key="3">
    <source>
        <dbReference type="Proteomes" id="UP000235803"/>
    </source>
</evidence>
<dbReference type="InterPro" id="IPR005546">
    <property type="entry name" value="Autotransporte_beta"/>
</dbReference>
<dbReference type="InterPro" id="IPR036709">
    <property type="entry name" value="Autotransporte_beta_dom_sf"/>
</dbReference>
<dbReference type="Proteomes" id="UP000235803">
    <property type="component" value="Unassembled WGS sequence"/>
</dbReference>
<gene>
    <name evidence="2" type="ORF">C1H69_22680</name>
</gene>
<dbReference type="AlphaFoldDB" id="A0A2N7TUY2"/>
<reference evidence="2 3" key="1">
    <citation type="submission" date="2018-01" db="EMBL/GenBank/DDBJ databases">
        <title>Halomonas endophytica sp. nov., isolated from storage liquid in the stems of Populus euphratica.</title>
        <authorList>
            <person name="Chen C."/>
        </authorList>
    </citation>
    <scope>NUCLEOTIDE SEQUENCE [LARGE SCALE GENOMIC DNA]</scope>
    <source>
        <strain evidence="2 3">MC28</strain>
    </source>
</reference>
<comment type="caution">
    <text evidence="2">The sequence shown here is derived from an EMBL/GenBank/DDBJ whole genome shotgun (WGS) entry which is preliminary data.</text>
</comment>
<evidence type="ECO:0000313" key="2">
    <source>
        <dbReference type="EMBL" id="PMR71989.1"/>
    </source>
</evidence>
<protein>
    <submittedName>
        <fullName evidence="2">Autotransporter outer membrane beta-barrel domain-containing protein</fullName>
    </submittedName>
</protein>
<organism evidence="2 3">
    <name type="scientific">Billgrantia endophytica</name>
    <dbReference type="NCBI Taxonomy" id="2033802"/>
    <lineage>
        <taxon>Bacteria</taxon>
        <taxon>Pseudomonadati</taxon>
        <taxon>Pseudomonadota</taxon>
        <taxon>Gammaproteobacteria</taxon>
        <taxon>Oceanospirillales</taxon>
        <taxon>Halomonadaceae</taxon>
        <taxon>Billgrantia</taxon>
    </lineage>
</organism>
<dbReference type="Gene3D" id="2.40.128.130">
    <property type="entry name" value="Autotransporter beta-domain"/>
    <property type="match status" value="1"/>
</dbReference>
<keyword evidence="3" id="KW-1185">Reference proteome</keyword>
<dbReference type="SUPFAM" id="SSF103515">
    <property type="entry name" value="Autotransporter"/>
    <property type="match status" value="1"/>
</dbReference>
<feature type="domain" description="Autotransporter" evidence="1">
    <location>
        <begin position="1"/>
        <end position="58"/>
    </location>
</feature>